<reference evidence="1 2" key="1">
    <citation type="submission" date="2019-07" db="EMBL/GenBank/DDBJ databases">
        <authorList>
            <person name="Kim J."/>
        </authorList>
    </citation>
    <scope>NUCLEOTIDE SEQUENCE [LARGE SCALE GENOMIC DNA]</scope>
    <source>
        <strain evidence="1 2">JC52</strain>
    </source>
</reference>
<sequence>MVENQKYYIAKVGSLWVHSCYSNICSVNLQLRKQFATHIKEEDIKWLQAAIPSVEIIEVNVTIEETLV</sequence>
<gene>
    <name evidence="1" type="ORF">FPZ49_10635</name>
</gene>
<protein>
    <submittedName>
        <fullName evidence="1">Uncharacterized protein</fullName>
    </submittedName>
</protein>
<dbReference type="RefSeq" id="WP_144846316.1">
    <property type="nucleotide sequence ID" value="NZ_VNJI01000011.1"/>
</dbReference>
<dbReference type="EMBL" id="VNJI01000011">
    <property type="protein sequence ID" value="TVY09823.1"/>
    <property type="molecule type" value="Genomic_DNA"/>
</dbReference>
<proteinExistence type="predicted"/>
<name>A0A559KCI8_9BACL</name>
<organism evidence="1 2">
    <name type="scientific">Paenibacillus cremeus</name>
    <dbReference type="NCBI Taxonomy" id="2163881"/>
    <lineage>
        <taxon>Bacteria</taxon>
        <taxon>Bacillati</taxon>
        <taxon>Bacillota</taxon>
        <taxon>Bacilli</taxon>
        <taxon>Bacillales</taxon>
        <taxon>Paenibacillaceae</taxon>
        <taxon>Paenibacillus</taxon>
    </lineage>
</organism>
<dbReference type="AlphaFoldDB" id="A0A559KCI8"/>
<keyword evidence="2" id="KW-1185">Reference proteome</keyword>
<evidence type="ECO:0000313" key="2">
    <source>
        <dbReference type="Proteomes" id="UP000317036"/>
    </source>
</evidence>
<comment type="caution">
    <text evidence="1">The sequence shown here is derived from an EMBL/GenBank/DDBJ whole genome shotgun (WGS) entry which is preliminary data.</text>
</comment>
<evidence type="ECO:0000313" key="1">
    <source>
        <dbReference type="EMBL" id="TVY09823.1"/>
    </source>
</evidence>
<accession>A0A559KCI8</accession>
<dbReference type="Proteomes" id="UP000317036">
    <property type="component" value="Unassembled WGS sequence"/>
</dbReference>